<feature type="region of interest" description="Disordered" evidence="4">
    <location>
        <begin position="424"/>
        <end position="443"/>
    </location>
</feature>
<dbReference type="PROSITE" id="PS50294">
    <property type="entry name" value="WD_REPEATS_REGION"/>
    <property type="match status" value="1"/>
</dbReference>
<evidence type="ECO:0000256" key="2">
    <source>
        <dbReference type="ARBA" id="ARBA00022737"/>
    </source>
</evidence>
<dbReference type="Gene3D" id="1.25.10.10">
    <property type="entry name" value="Leucine-rich Repeat Variant"/>
    <property type="match status" value="1"/>
</dbReference>
<dbReference type="InterPro" id="IPR015943">
    <property type="entry name" value="WD40/YVTN_repeat-like_dom_sf"/>
</dbReference>
<dbReference type="Pfam" id="PF00400">
    <property type="entry name" value="WD40"/>
    <property type="match status" value="2"/>
</dbReference>
<evidence type="ECO:0000313" key="8">
    <source>
        <dbReference type="Proteomes" id="UP000825935"/>
    </source>
</evidence>
<feature type="domain" description="BEACH" evidence="5">
    <location>
        <begin position="2969"/>
        <end position="3260"/>
    </location>
</feature>
<dbReference type="Pfam" id="PF23295">
    <property type="entry name" value="Arm_4"/>
    <property type="match status" value="1"/>
</dbReference>
<dbReference type="CDD" id="cd01201">
    <property type="entry name" value="PH_BEACH"/>
    <property type="match status" value="1"/>
</dbReference>
<evidence type="ECO:0000256" key="3">
    <source>
        <dbReference type="PROSITE-ProRule" id="PRU00221"/>
    </source>
</evidence>
<feature type="region of interest" description="Disordered" evidence="4">
    <location>
        <begin position="2734"/>
        <end position="2755"/>
    </location>
</feature>
<feature type="compositionally biased region" description="Polar residues" evidence="4">
    <location>
        <begin position="2695"/>
        <end position="2710"/>
    </location>
</feature>
<dbReference type="InterPro" id="IPR051944">
    <property type="entry name" value="BEACH_domain_protein"/>
</dbReference>
<reference evidence="7" key="1">
    <citation type="submission" date="2021-08" db="EMBL/GenBank/DDBJ databases">
        <title>WGS assembly of Ceratopteris richardii.</title>
        <authorList>
            <person name="Marchant D.B."/>
            <person name="Chen G."/>
            <person name="Jenkins J."/>
            <person name="Shu S."/>
            <person name="Leebens-Mack J."/>
            <person name="Grimwood J."/>
            <person name="Schmutz J."/>
            <person name="Soltis P."/>
            <person name="Soltis D."/>
            <person name="Chen Z.-H."/>
        </authorList>
    </citation>
    <scope>NUCLEOTIDE SEQUENCE</scope>
    <source>
        <strain evidence="7">Whitten #5841</strain>
        <tissue evidence="7">Leaf</tissue>
    </source>
</reference>
<dbReference type="InterPro" id="IPR001680">
    <property type="entry name" value="WD40_rpt"/>
</dbReference>
<dbReference type="InterPro" id="IPR011993">
    <property type="entry name" value="PH-like_dom_sf"/>
</dbReference>
<feature type="compositionally biased region" description="Polar residues" evidence="4">
    <location>
        <begin position="14"/>
        <end position="35"/>
    </location>
</feature>
<dbReference type="Gene3D" id="2.130.10.10">
    <property type="entry name" value="YVTN repeat-like/Quinoprotein amine dehydrogenase"/>
    <property type="match status" value="2"/>
</dbReference>
<dbReference type="InterPro" id="IPR019775">
    <property type="entry name" value="WD40_repeat_CS"/>
</dbReference>
<dbReference type="InterPro" id="IPR036372">
    <property type="entry name" value="BEACH_dom_sf"/>
</dbReference>
<feature type="repeat" description="WD" evidence="3">
    <location>
        <begin position="3355"/>
        <end position="3377"/>
    </location>
</feature>
<dbReference type="InterPro" id="IPR016024">
    <property type="entry name" value="ARM-type_fold"/>
</dbReference>
<dbReference type="Pfam" id="PF13385">
    <property type="entry name" value="Laminin_G_3"/>
    <property type="match status" value="1"/>
</dbReference>
<accession>A0A8T2TJ85</accession>
<dbReference type="Pfam" id="PF14844">
    <property type="entry name" value="PH_BEACH"/>
    <property type="match status" value="1"/>
</dbReference>
<feature type="domain" description="BEACH-type PH" evidence="6">
    <location>
        <begin position="2777"/>
        <end position="2944"/>
    </location>
</feature>
<dbReference type="PANTHER" id="PTHR46108:SF4">
    <property type="entry name" value="BLUE CHEESE"/>
    <property type="match status" value="1"/>
</dbReference>
<sequence length="3624" mass="403369">MKWVSRFKDKVGLQQTQSGVPGHDQLTNSPNGSFKSRSDHESELDFKRFWEEFRSSVSDKEKEEALEMAVDIFCRLVRGTGNAVHLVNTLVDARVFSFAVAKALVTEINKLRKLNEDGVQDIEQILQFFMESQNEAISVGANLLFTLECLVSPPLDVQPLLDAGLLSCLVWVLHTVLGQPRSEDTVPAVMLNEHFLNADLEGVYKQIVERSIIHIMKALAQHPGAIQSLAEDDSLQLLFYVVATNPNSLPNTSEALEPSFSFTQLYRQALQILGLLLNNDNGSSAQYIRKHQLVKILLRVVRDFDSSIQEPEYAVGVIDVLLECIELSCRGDSTVRLSDDLHNAHGYHFLVRFALNLLENNSSIEKGASEMTESSFSDNVSLVSSMKMEEPVGEPEGGLPPVLVRLLDILVNLAQVGVSEVKIPRTGPTKPASHSSLSSDGGVVLNDDNRGEGKVKDLDAIQVLQDIFLKTNDLRVQLEILDRFLRIFASHLENYGLCQGLRTIPLFILNMTTFPEILQERLLKILEYAVTVVNYVPEQELLSLCCLLQQPLPALMSQKILSFFTKLLSFDKKYKKVLGEVGALEVLIDDIKLLDALALPASRKPPLSSIVERKAGGSGKDLTREMSLRTLSFSNREAGHLSMKAQLFSDEKTLTFAWDCLITLLKRDEGNQAVFRKTNGVILILPLLTVSSHRSGVLRLLSCLISEDLNQSHSEELGALIEVAKSGVIANAMGQQIKVDIGTKRDVLWAICRILNANTACKDVFGAASGFSLLFTILHSFQACQELNQDYPGNMDQEKRLKLDLYMEVFDGMINVVKAATSGSTVNRGRLNKVISSHTFQELLCDSGLLSAEHEERVTDLLLSLALEKKGPFGELLVLSQRRMLTISDLNDSQNTSDCTMAVVESEKHFTEQVEFVHNAGAIQVLLGCLKCLSSTLQLRVLRIVKCLAQACAFNQDCLTAAGCVSLLLDMAKSASGNSSLLELVLSIIEILGSYRLSSTELRTLARWVWLCKDSSNKQFSHIFLDSMKRMIHMETAVSEHGNGTPFVEMSLAQSGYSCMRISLGDRTWPPAAGYSFACWLKYRTLSKGSNTEGDLTVSRKQSSKGRAGNLGRDNAKFKIFSVGSAEEKSHLYAEFYMESSGHLALSTSATNYLSFKGVSLEEGTWHHVVVVHNKPNALAGLFQSSTACLYVNGRLRKTGKLGYSASPVGKTLQGTIGTPPGDLDISPLSWSLGACYLYEEVLAAPSIFFMYALGRGYRGLFQDTDLLRFLPYEACGGGNLGTFEALEVELALGTSNQKVENSLKVGGSKTEGSGVVWDLDRLATFAVQLSSKKLIFCFDGTCVDIGSSGSSAVINLVDPLSAAASPLGGLPRIARLHGDISICSPCSLGENIRRIGGIAVVLALIEASESKEMLHFALALLTSVLRWSPHNVHDMSATRGYHLLALFLRHRMCFLEMQELDMLFQIAGCEAFMVSPTKISGSEVIQNSSGLSSGIISPSDSFESSLGLKITREGPSSLGSQIDSVDLFQQDSISCMSDIEPTDFSTEVCNSLVLANPEMMEYVLLDWTLWVAAPVTVQLALLGFIERLVSMHRYRNHNLTMLRRVNIVQHLLVTLQRGDVEVPVLEKLVVLLGIILEDGFLTSELKSVVDFVVMTFEPPEVLERTAIPRETWGVQVIVRNMLLEMLIDLQVTISSEEVLELWHKIVSSKLITFLLDEAVHPTSMRWVMILLGVCLSSSTTFASKFRSSGGFSGLVQVLPSFFDCPEVYYILFCLMFGKSVYPRQPEVRLLDFHALIPDDGGSGELIFIDFLEAIIAMSKAAFDRLILRLQSIEEMEDQVQAGYSIDEVFRGLADSTEQLQGEALLHKTYAARLLGGEVAAPGVITSIIRYMVDLSKMCKPFSAAMRRQEILEGCVDFYFSCVRSAYAALSLQEKGVGERLNAMDMEDGLSSHLASSDSLNDHVINVGQKLQELRSSGIADTVFSIPRAISSSKEINIIPSLEEDSLPSEDIVCDVNVFAMDSLDHLVALAAISAPTEKLEKEVKLSGLANADVESVESQHALALGSPVSEASGLLPGTDPSYSVSVTPFDRSTSWVGGSSRVGSSSHSETNVGAASLATLSTTVSGWNSEVCYKQTTSYAENSFVEIKPEWLLKLDSVGSCGGPCFTVSVAILDLIAEVLADGMCTQIKATSLLESVLEAVPLQFTADTALAFQGLCLSRLMIYFERRLLRDDEEVNKRLDKSKWSSNLDAFSTLLVDRVYMGAFLEPGSVLKVLEFLLSMLQLANKDRRVEEATVMSKGLLLRGRGSSRQVEAYVQSLLKNVNRMIMYCFTPTFLSTIGEDEFINSNWPKADMKRLEDDRSFSSSTVDICTILQLIIANRQLIFCPINVDSDLVCCLCINSITMLWDSRPSIRMLAIEIMKCLIASQKSVLEELLVVRPNQGDAMDVLHGGLDKVLMNDLAQFYVWFRNSKEVISKVLEQCGSIMWMKYVANAAKFPGIRMKLGESRRKREMSRRFRDISKVEDRHWDQMNERRYALDVVRDAMATELRVVRQDKYGWVLHAESEWEVHVQHLVHERGILPLLNVTSTEDTGWELCATEGPYRMRKKIVRIKIKVSMSSTKKRRLQIEASQQDAKCGAARDGIGLDITDPDYDSFFHLFSVGNTNQNSSSYNEKDFLEVYDDEDDDRLREDGSTSSSARTGFNTQMINENGFRVGTGRTSSSFSAQTSTVGDFSQSQFSSPKHSLPASEELKYEDGKVDKDVNDDGEYLIRPFLEPGEKLRHRYNCERVVGLEKKDGIFLIGEMCLYVIDNFFIDESGRICEKCGEDELSVIDQALGVQSNTSGVGSFQELKPTGSWQETAGEWLGGRAWAYNGGAWGREKVQNVSQMVHPWHMWKLENVHELLKRRYQLRPVAIELFSMDGCNELLIFHKNERDEVFKNLVALNLPRNSMLDATISGASKQENNEGGRLFKLMAKSFSKRWQNGEISNFQYLMHLNTLAGRGYNDLTQYPVYPWVLADYESEELNFNDPKTFRRLDKPMGALTWEREEEFRRRYESWDDPEIPSFHYGSHYSSAGTILFYLIRLPPFSGENQKLQGGQFDHADRLFNSVRDTWLSASQGNTADVKELIPEFFYLPEMFENRFNLDFGVKQSGEKVGDVILPPWAKGSAREFVQKHREALESQYVSENLHHWIDLIFGYQQQGKAAVDATNVFFYLTYEGAVDIDSIHDPAMKASILAQINHFGQTPRQLFQKPHPKRKWQQKTSPMHILKQHNLLHAQEIRSVSYPISQIVVVHDKVLCAGVNRLLKPRSYSKYIAWGFPDRSLRFFHHDQEKLISTHEGLHGSAQLQCAGLSKDGRILVTGGEDGVVSIWRLRKQGPRRHRHLQLQRALSAHTHRVTCIAVCQPYSLLVSGSDDRTVIFWDLSSLEYVRQLPLLPAAASAVYVNEMTGDVVTAAGTTLAVWSINGDCLASVNTSQLPSDTIVSVTGSCFSDWMETNWFITGHQSGSIKLWHMEHGSSDRVLKRCVRSQSSPAASNREAWKEESLLYSVPQGLSTGSLVKEEYQLILLKVLKWHKQSVTCVHVTSDLKQLFSGDSGGHLVSWLLPDEAAIVGSSQDTEENS</sequence>
<feature type="region of interest" description="Disordered" evidence="4">
    <location>
        <begin position="1090"/>
        <end position="1109"/>
    </location>
</feature>
<dbReference type="PROSITE" id="PS51783">
    <property type="entry name" value="PH_BEACH"/>
    <property type="match status" value="1"/>
</dbReference>
<dbReference type="OMA" id="RWSANLD"/>
<dbReference type="EMBL" id="CM035417">
    <property type="protein sequence ID" value="KAH7423407.1"/>
    <property type="molecule type" value="Genomic_DNA"/>
</dbReference>
<dbReference type="InterPro" id="IPR056252">
    <property type="entry name" value="Alfy-like_Arm-like"/>
</dbReference>
<dbReference type="SUPFAM" id="SSF49899">
    <property type="entry name" value="Concanavalin A-like lectins/glucanases"/>
    <property type="match status" value="1"/>
</dbReference>
<dbReference type="Gene3D" id="1.10.1540.10">
    <property type="entry name" value="BEACH domain"/>
    <property type="match status" value="1"/>
</dbReference>
<gene>
    <name evidence="7" type="ORF">KP509_12G054200</name>
</gene>
<dbReference type="InterPro" id="IPR023362">
    <property type="entry name" value="PH-BEACH_dom"/>
</dbReference>
<proteinExistence type="predicted"/>
<dbReference type="Gene3D" id="2.30.29.30">
    <property type="entry name" value="Pleckstrin-homology domain (PH domain)/Phosphotyrosine-binding domain (PTB)"/>
    <property type="match status" value="1"/>
</dbReference>
<dbReference type="Proteomes" id="UP000825935">
    <property type="component" value="Chromosome 12"/>
</dbReference>
<dbReference type="SUPFAM" id="SSF81837">
    <property type="entry name" value="BEACH domain"/>
    <property type="match status" value="1"/>
</dbReference>
<feature type="region of interest" description="Disordered" evidence="4">
    <location>
        <begin position="14"/>
        <end position="39"/>
    </location>
</feature>
<dbReference type="PROSITE" id="PS50197">
    <property type="entry name" value="BEACH"/>
    <property type="match status" value="1"/>
</dbReference>
<dbReference type="SMART" id="SM01026">
    <property type="entry name" value="Beach"/>
    <property type="match status" value="1"/>
</dbReference>
<evidence type="ECO:0000256" key="4">
    <source>
        <dbReference type="SAM" id="MobiDB-lite"/>
    </source>
</evidence>
<keyword evidence="2" id="KW-0677">Repeat</keyword>
<keyword evidence="1 3" id="KW-0853">WD repeat</keyword>
<dbReference type="PROSITE" id="PS50082">
    <property type="entry name" value="WD_REPEATS_2"/>
    <property type="match status" value="2"/>
</dbReference>
<dbReference type="InterPro" id="IPR036322">
    <property type="entry name" value="WD40_repeat_dom_sf"/>
</dbReference>
<keyword evidence="8" id="KW-1185">Reference proteome</keyword>
<dbReference type="SUPFAM" id="SSF48371">
    <property type="entry name" value="ARM repeat"/>
    <property type="match status" value="2"/>
</dbReference>
<dbReference type="CDD" id="cd06071">
    <property type="entry name" value="Beach"/>
    <property type="match status" value="1"/>
</dbReference>
<evidence type="ECO:0000259" key="6">
    <source>
        <dbReference type="PROSITE" id="PS51783"/>
    </source>
</evidence>
<dbReference type="SUPFAM" id="SSF50729">
    <property type="entry name" value="PH domain-like"/>
    <property type="match status" value="1"/>
</dbReference>
<feature type="region of interest" description="Disordered" evidence="4">
    <location>
        <begin position="2684"/>
        <end position="2715"/>
    </location>
</feature>
<feature type="compositionally biased region" description="Polar residues" evidence="4">
    <location>
        <begin position="2734"/>
        <end position="2744"/>
    </location>
</feature>
<organism evidence="7 8">
    <name type="scientific">Ceratopteris richardii</name>
    <name type="common">Triangle waterfern</name>
    <dbReference type="NCBI Taxonomy" id="49495"/>
    <lineage>
        <taxon>Eukaryota</taxon>
        <taxon>Viridiplantae</taxon>
        <taxon>Streptophyta</taxon>
        <taxon>Embryophyta</taxon>
        <taxon>Tracheophyta</taxon>
        <taxon>Polypodiopsida</taxon>
        <taxon>Polypodiidae</taxon>
        <taxon>Polypodiales</taxon>
        <taxon>Pteridineae</taxon>
        <taxon>Pteridaceae</taxon>
        <taxon>Parkerioideae</taxon>
        <taxon>Ceratopteris</taxon>
    </lineage>
</organism>
<feature type="repeat" description="WD" evidence="3">
    <location>
        <begin position="3393"/>
        <end position="3434"/>
    </location>
</feature>
<comment type="caution">
    <text evidence="7">The sequence shown here is derived from an EMBL/GenBank/DDBJ whole genome shotgun (WGS) entry which is preliminary data.</text>
</comment>
<dbReference type="FunFam" id="1.10.1540.10:FF:000002">
    <property type="entry name" value="WD repeat and FYVE domain containing 3"/>
    <property type="match status" value="1"/>
</dbReference>
<dbReference type="SMART" id="SM00320">
    <property type="entry name" value="WD40"/>
    <property type="match status" value="5"/>
</dbReference>
<dbReference type="InterPro" id="IPR011989">
    <property type="entry name" value="ARM-like"/>
</dbReference>
<dbReference type="OrthoDB" id="26681at2759"/>
<evidence type="ECO:0000313" key="7">
    <source>
        <dbReference type="EMBL" id="KAH7423407.1"/>
    </source>
</evidence>
<dbReference type="Pfam" id="PF02138">
    <property type="entry name" value="Beach"/>
    <property type="match status" value="1"/>
</dbReference>
<dbReference type="InterPro" id="IPR013320">
    <property type="entry name" value="ConA-like_dom_sf"/>
</dbReference>
<dbReference type="SUPFAM" id="SSF50978">
    <property type="entry name" value="WD40 repeat-like"/>
    <property type="match status" value="1"/>
</dbReference>
<protein>
    <submittedName>
        <fullName evidence="7">Uncharacterized protein</fullName>
    </submittedName>
</protein>
<dbReference type="PROSITE" id="PS00678">
    <property type="entry name" value="WD_REPEATS_1"/>
    <property type="match status" value="1"/>
</dbReference>
<evidence type="ECO:0000259" key="5">
    <source>
        <dbReference type="PROSITE" id="PS50197"/>
    </source>
</evidence>
<name>A0A8T2TJ85_CERRI</name>
<evidence type="ECO:0000256" key="1">
    <source>
        <dbReference type="ARBA" id="ARBA00022574"/>
    </source>
</evidence>
<dbReference type="Gene3D" id="2.60.120.200">
    <property type="match status" value="1"/>
</dbReference>
<dbReference type="PANTHER" id="PTHR46108">
    <property type="entry name" value="BLUE CHEESE"/>
    <property type="match status" value="1"/>
</dbReference>
<dbReference type="InterPro" id="IPR000409">
    <property type="entry name" value="BEACH_dom"/>
</dbReference>